<dbReference type="EMBL" id="ASHM01123698">
    <property type="protein sequence ID" value="PNX57470.1"/>
    <property type="molecule type" value="Genomic_DNA"/>
</dbReference>
<proteinExistence type="predicted"/>
<dbReference type="AlphaFoldDB" id="A0A2K3JTX4"/>
<evidence type="ECO:0000313" key="1">
    <source>
        <dbReference type="EMBL" id="PNX57470.1"/>
    </source>
</evidence>
<protein>
    <submittedName>
        <fullName evidence="1">Uncharacterized protein</fullName>
    </submittedName>
</protein>
<comment type="caution">
    <text evidence="1">The sequence shown here is derived from an EMBL/GenBank/DDBJ whole genome shotgun (WGS) entry which is preliminary data.</text>
</comment>
<gene>
    <name evidence="1" type="ORF">L195_g058710</name>
</gene>
<organism evidence="1 2">
    <name type="scientific">Trifolium pratense</name>
    <name type="common">Red clover</name>
    <dbReference type="NCBI Taxonomy" id="57577"/>
    <lineage>
        <taxon>Eukaryota</taxon>
        <taxon>Viridiplantae</taxon>
        <taxon>Streptophyta</taxon>
        <taxon>Embryophyta</taxon>
        <taxon>Tracheophyta</taxon>
        <taxon>Spermatophyta</taxon>
        <taxon>Magnoliopsida</taxon>
        <taxon>eudicotyledons</taxon>
        <taxon>Gunneridae</taxon>
        <taxon>Pentapetalae</taxon>
        <taxon>rosids</taxon>
        <taxon>fabids</taxon>
        <taxon>Fabales</taxon>
        <taxon>Fabaceae</taxon>
        <taxon>Papilionoideae</taxon>
        <taxon>50 kb inversion clade</taxon>
        <taxon>NPAAA clade</taxon>
        <taxon>Hologalegina</taxon>
        <taxon>IRL clade</taxon>
        <taxon>Trifolieae</taxon>
        <taxon>Trifolium</taxon>
    </lineage>
</organism>
<sequence length="67" mass="7672">MFSFSGCRQDVEVKFPLISGESDVPPDYIEAEDVVRKLKWETTKLAADIQREQQLLDLRKGNSISQD</sequence>
<accession>A0A2K3JTX4</accession>
<reference evidence="1 2" key="1">
    <citation type="journal article" date="2014" name="Am. J. Bot.">
        <title>Genome assembly and annotation for red clover (Trifolium pratense; Fabaceae).</title>
        <authorList>
            <person name="Istvanek J."/>
            <person name="Jaros M."/>
            <person name="Krenek A."/>
            <person name="Repkova J."/>
        </authorList>
    </citation>
    <scope>NUCLEOTIDE SEQUENCE [LARGE SCALE GENOMIC DNA]</scope>
    <source>
        <strain evidence="2">cv. Tatra</strain>
        <tissue evidence="1">Young leaves</tissue>
    </source>
</reference>
<dbReference type="Proteomes" id="UP000236291">
    <property type="component" value="Unassembled WGS sequence"/>
</dbReference>
<reference evidence="1 2" key="2">
    <citation type="journal article" date="2017" name="Front. Plant Sci.">
        <title>Gene Classification and Mining of Molecular Markers Useful in Red Clover (Trifolium pratense) Breeding.</title>
        <authorList>
            <person name="Istvanek J."/>
            <person name="Dluhosova J."/>
            <person name="Dluhos P."/>
            <person name="Patkova L."/>
            <person name="Nedelnik J."/>
            <person name="Repkova J."/>
        </authorList>
    </citation>
    <scope>NUCLEOTIDE SEQUENCE [LARGE SCALE GENOMIC DNA]</scope>
    <source>
        <strain evidence="2">cv. Tatra</strain>
        <tissue evidence="1">Young leaves</tissue>
    </source>
</reference>
<name>A0A2K3JTX4_TRIPR</name>
<evidence type="ECO:0000313" key="2">
    <source>
        <dbReference type="Proteomes" id="UP000236291"/>
    </source>
</evidence>